<dbReference type="Proteomes" id="UP000658690">
    <property type="component" value="Unassembled WGS sequence"/>
</dbReference>
<dbReference type="EMBL" id="WHOC01000163">
    <property type="protein sequence ID" value="NOU90212.1"/>
    <property type="molecule type" value="Genomic_DNA"/>
</dbReference>
<gene>
    <name evidence="1" type="ORF">GC102_31370</name>
</gene>
<evidence type="ECO:0008006" key="3">
    <source>
        <dbReference type="Google" id="ProtNLM"/>
    </source>
</evidence>
<proteinExistence type="predicted"/>
<evidence type="ECO:0000313" key="2">
    <source>
        <dbReference type="Proteomes" id="UP000658690"/>
    </source>
</evidence>
<name>A0ABX1ZA34_9BACL</name>
<reference evidence="1 2" key="1">
    <citation type="submission" date="2019-10" db="EMBL/GenBank/DDBJ databases">
        <title>Description of Paenibacillus choica sp. nov.</title>
        <authorList>
            <person name="Carlier A."/>
            <person name="Qi S."/>
        </authorList>
    </citation>
    <scope>NUCLEOTIDE SEQUENCE [LARGE SCALE GENOMIC DNA]</scope>
    <source>
        <strain evidence="1 2">LMG 31460</strain>
    </source>
</reference>
<accession>A0ABX1ZA34</accession>
<evidence type="ECO:0000313" key="1">
    <source>
        <dbReference type="EMBL" id="NOU90212.1"/>
    </source>
</evidence>
<dbReference type="RefSeq" id="WP_171693032.1">
    <property type="nucleotide sequence ID" value="NZ_WHOC01000163.1"/>
</dbReference>
<comment type="caution">
    <text evidence="1">The sequence shown here is derived from an EMBL/GenBank/DDBJ whole genome shotgun (WGS) entry which is preliminary data.</text>
</comment>
<protein>
    <recommendedName>
        <fullName evidence="3">DUF4309 domain-containing protein</fullName>
    </recommendedName>
</protein>
<organism evidence="1 2">
    <name type="scientific">Paenibacillus germinis</name>
    <dbReference type="NCBI Taxonomy" id="2654979"/>
    <lineage>
        <taxon>Bacteria</taxon>
        <taxon>Bacillati</taxon>
        <taxon>Bacillota</taxon>
        <taxon>Bacilli</taxon>
        <taxon>Bacillales</taxon>
        <taxon>Paenibacillaceae</taxon>
        <taxon>Paenibacillus</taxon>
    </lineage>
</organism>
<keyword evidence="2" id="KW-1185">Reference proteome</keyword>
<sequence>MSKHFKIKVFCSIAILLIVSYFMGIGQQNNAKEIEKAVLSLNQPMTKIVHIEALENNKAIAFYEWGTASEDYFGIAKLKKDLFGWHFINGSTSATPKEYKIGWSFSDLKSDFSNYTDILYGKIFDAEIVDVLVNSDNGKQYSAKIIDDKNGEKFWFLITDGVKLTGSTVTARSQDGKIIEQITR</sequence>